<organism evidence="2 3">
    <name type="scientific">Coniochaeta hoffmannii</name>
    <dbReference type="NCBI Taxonomy" id="91930"/>
    <lineage>
        <taxon>Eukaryota</taxon>
        <taxon>Fungi</taxon>
        <taxon>Dikarya</taxon>
        <taxon>Ascomycota</taxon>
        <taxon>Pezizomycotina</taxon>
        <taxon>Sordariomycetes</taxon>
        <taxon>Sordariomycetidae</taxon>
        <taxon>Coniochaetales</taxon>
        <taxon>Coniochaetaceae</taxon>
        <taxon>Coniochaeta</taxon>
    </lineage>
</organism>
<dbReference type="AlphaFoldDB" id="A0AA38S0C7"/>
<proteinExistence type="predicted"/>
<accession>A0AA38S0C7</accession>
<sequence length="211" mass="22372">MLTPSLILVLISPLALTLHHDRRDSTTCTGIAYRCSADSRGWEVCDGTGHWVTGGSCAPSERCAFNTANGSPYCRPDTGPTPTPTPTPVPCGSPDFFACNAAGTGYDRCDATSHKWVPATDCGTGYKCAFPPGSVVPHAWCVVGTTPTPTPTPTPVPCPPGTYRCVVNDPATSYDYFEVCDVDRAWKYGGRCADGEVCEFNSLNGSPYCMP</sequence>
<feature type="chain" id="PRO_5041316601" description="Carbohydrate-binding module family 19 domain-containing protein" evidence="1">
    <location>
        <begin position="18"/>
        <end position="211"/>
    </location>
</feature>
<evidence type="ECO:0008006" key="4">
    <source>
        <dbReference type="Google" id="ProtNLM"/>
    </source>
</evidence>
<reference evidence="2" key="1">
    <citation type="submission" date="2022-07" db="EMBL/GenBank/DDBJ databases">
        <title>Fungi with potential for degradation of polypropylene.</title>
        <authorList>
            <person name="Gostincar C."/>
        </authorList>
    </citation>
    <scope>NUCLEOTIDE SEQUENCE</scope>
    <source>
        <strain evidence="2">EXF-13287</strain>
    </source>
</reference>
<comment type="caution">
    <text evidence="2">The sequence shown here is derived from an EMBL/GenBank/DDBJ whole genome shotgun (WGS) entry which is preliminary data.</text>
</comment>
<dbReference type="Proteomes" id="UP001174691">
    <property type="component" value="Unassembled WGS sequence"/>
</dbReference>
<gene>
    <name evidence="2" type="ORF">NKR19_g446</name>
</gene>
<keyword evidence="1" id="KW-0732">Signal</keyword>
<feature type="signal peptide" evidence="1">
    <location>
        <begin position="1"/>
        <end position="17"/>
    </location>
</feature>
<keyword evidence="3" id="KW-1185">Reference proteome</keyword>
<name>A0AA38S0C7_9PEZI</name>
<evidence type="ECO:0000313" key="3">
    <source>
        <dbReference type="Proteomes" id="UP001174691"/>
    </source>
</evidence>
<evidence type="ECO:0000313" key="2">
    <source>
        <dbReference type="EMBL" id="KAJ9165358.1"/>
    </source>
</evidence>
<dbReference type="EMBL" id="JANBVN010000004">
    <property type="protein sequence ID" value="KAJ9165358.1"/>
    <property type="molecule type" value="Genomic_DNA"/>
</dbReference>
<protein>
    <recommendedName>
        <fullName evidence="4">Carbohydrate-binding module family 19 domain-containing protein</fullName>
    </recommendedName>
</protein>
<evidence type="ECO:0000256" key="1">
    <source>
        <dbReference type="SAM" id="SignalP"/>
    </source>
</evidence>